<dbReference type="GO" id="GO:0005829">
    <property type="term" value="C:cytosol"/>
    <property type="evidence" value="ECO:0007669"/>
    <property type="project" value="TreeGrafter"/>
</dbReference>
<gene>
    <name evidence="5" type="ORF">GRG538_LOCUS29599</name>
    <name evidence="4" type="ORF">LUA448_LOCUS19774</name>
</gene>
<evidence type="ECO:0000256" key="2">
    <source>
        <dbReference type="ARBA" id="ARBA00022690"/>
    </source>
</evidence>
<dbReference type="GO" id="GO:0004869">
    <property type="term" value="F:cysteine-type endopeptidase inhibitor activity"/>
    <property type="evidence" value="ECO:0007669"/>
    <property type="project" value="UniProtKB-KW"/>
</dbReference>
<evidence type="ECO:0000313" key="4">
    <source>
        <dbReference type="EMBL" id="CAF3424711.1"/>
    </source>
</evidence>
<keyword evidence="3" id="KW-0789">Thiol protease inhibitor</keyword>
<protein>
    <recommendedName>
        <fullName evidence="7">Cystatin domain-containing protein</fullName>
    </recommendedName>
</protein>
<dbReference type="InterPro" id="IPR001713">
    <property type="entry name" value="Prot_inh_stefin"/>
</dbReference>
<sequence>MGCHIFSVIRQITFLRFKFENMSSEQKPTTLETPTVTEVKVAVCGGIGNSRAVDEEDLKIWNMYKEHLESKIQDQFKIPVNYTLKPIQVSTQVVAGINYFFKVELPDKKYATARVYHVSWQKDTHGKANHVAVHPKLADNINENVDHF</sequence>
<evidence type="ECO:0000313" key="5">
    <source>
        <dbReference type="EMBL" id="CAF3720224.1"/>
    </source>
</evidence>
<dbReference type="PANTHER" id="PTHR11414">
    <property type="entry name" value="CYSTATIN FAMILY MEMBER"/>
    <property type="match status" value="1"/>
</dbReference>
<comment type="caution">
    <text evidence="5">The sequence shown here is derived from an EMBL/GenBank/DDBJ whole genome shotgun (WGS) entry which is preliminary data.</text>
</comment>
<proteinExistence type="inferred from homology"/>
<evidence type="ECO:0008006" key="7">
    <source>
        <dbReference type="Google" id="ProtNLM"/>
    </source>
</evidence>
<dbReference type="PROSITE" id="PS00287">
    <property type="entry name" value="CYSTATIN"/>
    <property type="match status" value="1"/>
</dbReference>
<evidence type="ECO:0000256" key="1">
    <source>
        <dbReference type="ARBA" id="ARBA00009403"/>
    </source>
</evidence>
<dbReference type="EMBL" id="CAJNYT010005190">
    <property type="protein sequence ID" value="CAF3720224.1"/>
    <property type="molecule type" value="Genomic_DNA"/>
</dbReference>
<evidence type="ECO:0000313" key="6">
    <source>
        <dbReference type="Proteomes" id="UP000663872"/>
    </source>
</evidence>
<organism evidence="5 6">
    <name type="scientific">Rotaria socialis</name>
    <dbReference type="NCBI Taxonomy" id="392032"/>
    <lineage>
        <taxon>Eukaryota</taxon>
        <taxon>Metazoa</taxon>
        <taxon>Spiralia</taxon>
        <taxon>Gnathifera</taxon>
        <taxon>Rotifera</taxon>
        <taxon>Eurotatoria</taxon>
        <taxon>Bdelloidea</taxon>
        <taxon>Philodinida</taxon>
        <taxon>Philodinidae</taxon>
        <taxon>Rotaria</taxon>
    </lineage>
</organism>
<evidence type="ECO:0000256" key="3">
    <source>
        <dbReference type="ARBA" id="ARBA00022704"/>
    </source>
</evidence>
<dbReference type="EMBL" id="CAJNYD010002534">
    <property type="protein sequence ID" value="CAF3424711.1"/>
    <property type="molecule type" value="Genomic_DNA"/>
</dbReference>
<dbReference type="Proteomes" id="UP000663833">
    <property type="component" value="Unassembled WGS sequence"/>
</dbReference>
<dbReference type="InterPro" id="IPR018073">
    <property type="entry name" value="Prot_inh_cystat_CS"/>
</dbReference>
<keyword evidence="2" id="KW-0646">Protease inhibitor</keyword>
<comment type="similarity">
    <text evidence="1">Belongs to the cystatin family.</text>
</comment>
<dbReference type="InterPro" id="IPR046350">
    <property type="entry name" value="Cystatin_sf"/>
</dbReference>
<dbReference type="Proteomes" id="UP000663872">
    <property type="component" value="Unassembled WGS sequence"/>
</dbReference>
<dbReference type="Gene3D" id="3.10.450.10">
    <property type="match status" value="1"/>
</dbReference>
<dbReference type="SUPFAM" id="SSF54403">
    <property type="entry name" value="Cystatin/monellin"/>
    <property type="match status" value="1"/>
</dbReference>
<accession>A0A818W5Z3</accession>
<name>A0A818W5Z3_9BILA</name>
<dbReference type="PANTHER" id="PTHR11414:SF21">
    <property type="entry name" value="CYSTATIN 14A, TANDEM DUPLICATE 1-RELATED"/>
    <property type="match status" value="1"/>
</dbReference>
<dbReference type="AlphaFoldDB" id="A0A818W5Z3"/>
<reference evidence="5" key="1">
    <citation type="submission" date="2021-02" db="EMBL/GenBank/DDBJ databases">
        <authorList>
            <person name="Nowell W R."/>
        </authorList>
    </citation>
    <scope>NUCLEOTIDE SEQUENCE</scope>
</reference>